<dbReference type="PANTHER" id="PTHR10869">
    <property type="entry name" value="PROLYL 4-HYDROXYLASE ALPHA SUBUNIT"/>
    <property type="match status" value="1"/>
</dbReference>
<evidence type="ECO:0000256" key="1">
    <source>
        <dbReference type="ARBA" id="ARBA00001961"/>
    </source>
</evidence>
<dbReference type="GO" id="GO:0005506">
    <property type="term" value="F:iron ion binding"/>
    <property type="evidence" value="ECO:0007669"/>
    <property type="project" value="InterPro"/>
</dbReference>
<dbReference type="AlphaFoldDB" id="A0A2V5HZD0"/>
<gene>
    <name evidence="7" type="ORF">BP00DRAFT_351881</name>
</gene>
<dbReference type="Pfam" id="PF13640">
    <property type="entry name" value="2OG-FeII_Oxy_3"/>
    <property type="match status" value="1"/>
</dbReference>
<dbReference type="InterPro" id="IPR044862">
    <property type="entry name" value="Pro_4_hyd_alph_FE2OG_OXY"/>
</dbReference>
<dbReference type="InterPro" id="IPR006620">
    <property type="entry name" value="Pro_4_hyd_alph"/>
</dbReference>
<feature type="domain" description="Fe2OG dioxygenase" evidence="6">
    <location>
        <begin position="88"/>
        <end position="215"/>
    </location>
</feature>
<comment type="cofactor">
    <cofactor evidence="1">
        <name>L-ascorbate</name>
        <dbReference type="ChEBI" id="CHEBI:38290"/>
    </cofactor>
</comment>
<sequence length="219" mass="24264">MNYTTEIVSLDPLAIYINDLLSKPEADYLLDLAKSQDSFVHHEDKYPEHMTESARRIASSCHLPADDPVVQCFLARALDFVGFINHDGFESLQVVKYLPGERHDPHHDWFATPARVAPGKVCNRAASFFVYLGEEPTGGETCFHHLNPAPPDADATKFSNINSDDGLGLAVKPIVGNGMFWMNLHANNSGDERVRHSALPVRSGVKYGMNVLLKRCFAG</sequence>
<accession>A0A2V5HZD0</accession>
<protein>
    <submittedName>
        <fullName evidence="7">Putative prolyl 4-hydroxylase alpha subunit</fullName>
    </submittedName>
</protein>
<evidence type="ECO:0000256" key="3">
    <source>
        <dbReference type="ARBA" id="ARBA00022964"/>
    </source>
</evidence>
<proteinExistence type="predicted"/>
<dbReference type="Proteomes" id="UP000248817">
    <property type="component" value="Unassembled WGS sequence"/>
</dbReference>
<dbReference type="PANTHER" id="PTHR10869:SF242">
    <property type="entry name" value="PROLYL 4-HYDROXYLASE ALPHA SUBUNIT DOMAIN-CONTAINING PROTEIN"/>
    <property type="match status" value="1"/>
</dbReference>
<reference evidence="7 8" key="1">
    <citation type="submission" date="2018-02" db="EMBL/GenBank/DDBJ databases">
        <title>The genomes of Aspergillus section Nigri reveals drivers in fungal speciation.</title>
        <authorList>
            <consortium name="DOE Joint Genome Institute"/>
            <person name="Vesth T.C."/>
            <person name="Nybo J."/>
            <person name="Theobald S."/>
            <person name="Brandl J."/>
            <person name="Frisvad J.C."/>
            <person name="Nielsen K.F."/>
            <person name="Lyhne E.K."/>
            <person name="Kogle M.E."/>
            <person name="Kuo A."/>
            <person name="Riley R."/>
            <person name="Clum A."/>
            <person name="Nolan M."/>
            <person name="Lipzen A."/>
            <person name="Salamov A."/>
            <person name="Henrissat B."/>
            <person name="Wiebenga A."/>
            <person name="De vries R.P."/>
            <person name="Grigoriev I.V."/>
            <person name="Mortensen U.H."/>
            <person name="Andersen M.R."/>
            <person name="Baker S.E."/>
        </authorList>
    </citation>
    <scope>NUCLEOTIDE SEQUENCE [LARGE SCALE GENOMIC DNA]</scope>
    <source>
        <strain evidence="7 8">CBS 114.80</strain>
    </source>
</reference>
<dbReference type="InterPro" id="IPR045054">
    <property type="entry name" value="P4HA-like"/>
</dbReference>
<evidence type="ECO:0000256" key="4">
    <source>
        <dbReference type="ARBA" id="ARBA00023002"/>
    </source>
</evidence>
<evidence type="ECO:0000259" key="6">
    <source>
        <dbReference type="PROSITE" id="PS51471"/>
    </source>
</evidence>
<organism evidence="7 8">
    <name type="scientific">Aspergillus indologenus CBS 114.80</name>
    <dbReference type="NCBI Taxonomy" id="1450541"/>
    <lineage>
        <taxon>Eukaryota</taxon>
        <taxon>Fungi</taxon>
        <taxon>Dikarya</taxon>
        <taxon>Ascomycota</taxon>
        <taxon>Pezizomycotina</taxon>
        <taxon>Eurotiomycetes</taxon>
        <taxon>Eurotiomycetidae</taxon>
        <taxon>Eurotiales</taxon>
        <taxon>Aspergillaceae</taxon>
        <taxon>Aspergillus</taxon>
        <taxon>Aspergillus subgen. Circumdati</taxon>
    </lineage>
</organism>
<name>A0A2V5HZD0_9EURO</name>
<dbReference type="PROSITE" id="PS51471">
    <property type="entry name" value="FE2OG_OXY"/>
    <property type="match status" value="1"/>
</dbReference>
<dbReference type="GO" id="GO:0031418">
    <property type="term" value="F:L-ascorbic acid binding"/>
    <property type="evidence" value="ECO:0007669"/>
    <property type="project" value="InterPro"/>
</dbReference>
<dbReference type="GO" id="GO:0004656">
    <property type="term" value="F:procollagen-proline 4-dioxygenase activity"/>
    <property type="evidence" value="ECO:0007669"/>
    <property type="project" value="TreeGrafter"/>
</dbReference>
<dbReference type="SMART" id="SM00702">
    <property type="entry name" value="P4Hc"/>
    <property type="match status" value="1"/>
</dbReference>
<dbReference type="GO" id="GO:0005783">
    <property type="term" value="C:endoplasmic reticulum"/>
    <property type="evidence" value="ECO:0007669"/>
    <property type="project" value="TreeGrafter"/>
</dbReference>
<dbReference type="EMBL" id="KZ825555">
    <property type="protein sequence ID" value="PYI28102.1"/>
    <property type="molecule type" value="Genomic_DNA"/>
</dbReference>
<dbReference type="InterPro" id="IPR005123">
    <property type="entry name" value="Oxoglu/Fe-dep_dioxygenase_dom"/>
</dbReference>
<evidence type="ECO:0000256" key="5">
    <source>
        <dbReference type="ARBA" id="ARBA00023004"/>
    </source>
</evidence>
<evidence type="ECO:0000313" key="7">
    <source>
        <dbReference type="EMBL" id="PYI28102.1"/>
    </source>
</evidence>
<evidence type="ECO:0000313" key="8">
    <source>
        <dbReference type="Proteomes" id="UP000248817"/>
    </source>
</evidence>
<keyword evidence="8" id="KW-1185">Reference proteome</keyword>
<keyword evidence="5" id="KW-0408">Iron</keyword>
<keyword evidence="3" id="KW-0223">Dioxygenase</keyword>
<evidence type="ECO:0000256" key="2">
    <source>
        <dbReference type="ARBA" id="ARBA00022723"/>
    </source>
</evidence>
<keyword evidence="2" id="KW-0479">Metal-binding</keyword>
<keyword evidence="4" id="KW-0560">Oxidoreductase</keyword>
<dbReference type="Gene3D" id="2.60.120.620">
    <property type="entry name" value="q2cbj1_9rhob like domain"/>
    <property type="match status" value="1"/>
</dbReference>